<feature type="region of interest" description="Disordered" evidence="3">
    <location>
        <begin position="251"/>
        <end position="274"/>
    </location>
</feature>
<feature type="compositionally biased region" description="Basic and acidic residues" evidence="3">
    <location>
        <begin position="103"/>
        <end position="113"/>
    </location>
</feature>
<dbReference type="Proteomes" id="UP000708208">
    <property type="component" value="Unassembled WGS sequence"/>
</dbReference>
<dbReference type="PANTHER" id="PTHR15327">
    <property type="entry name" value="MICROFIBRIL-ASSOCIATED PROTEIN"/>
    <property type="match status" value="1"/>
</dbReference>
<gene>
    <name evidence="5" type="ORF">AFUS01_LOCUS44770</name>
</gene>
<proteinExistence type="inferred from homology"/>
<evidence type="ECO:0000256" key="2">
    <source>
        <dbReference type="SAM" id="Coils"/>
    </source>
</evidence>
<reference evidence="5" key="1">
    <citation type="submission" date="2021-06" db="EMBL/GenBank/DDBJ databases">
        <authorList>
            <person name="Hodson N. C."/>
            <person name="Mongue J. A."/>
            <person name="Jaron S. K."/>
        </authorList>
    </citation>
    <scope>NUCLEOTIDE SEQUENCE</scope>
</reference>
<name>A0A8J2LNA8_9HEXA</name>
<dbReference type="EMBL" id="CAJVCH010570618">
    <property type="protein sequence ID" value="CAG7835399.1"/>
    <property type="molecule type" value="Genomic_DNA"/>
</dbReference>
<comment type="similarity">
    <text evidence="1">Belongs to the MFAP1 family.</text>
</comment>
<keyword evidence="2" id="KW-0175">Coiled coil</keyword>
<feature type="domain" description="Micro-fibrillar-associated protein 1 C-terminal" evidence="4">
    <location>
        <begin position="188"/>
        <end position="401"/>
    </location>
</feature>
<feature type="compositionally biased region" description="Acidic residues" evidence="3">
    <location>
        <begin position="132"/>
        <end position="144"/>
    </location>
</feature>
<feature type="coiled-coil region" evidence="2">
    <location>
        <begin position="282"/>
        <end position="316"/>
    </location>
</feature>
<comment type="caution">
    <text evidence="5">The sequence shown here is derived from an EMBL/GenBank/DDBJ whole genome shotgun (WGS) entry which is preliminary data.</text>
</comment>
<feature type="compositionally biased region" description="Basic and acidic residues" evidence="3">
    <location>
        <begin position="159"/>
        <end position="174"/>
    </location>
</feature>
<evidence type="ECO:0000259" key="4">
    <source>
        <dbReference type="Pfam" id="PF06991"/>
    </source>
</evidence>
<feature type="region of interest" description="Disordered" evidence="3">
    <location>
        <begin position="159"/>
        <end position="195"/>
    </location>
</feature>
<dbReference type="AlphaFoldDB" id="A0A8J2LNA8"/>
<feature type="compositionally biased region" description="Acidic residues" evidence="3">
    <location>
        <begin position="114"/>
        <end position="123"/>
    </location>
</feature>
<feature type="compositionally biased region" description="Acidic residues" evidence="3">
    <location>
        <begin position="175"/>
        <end position="190"/>
    </location>
</feature>
<evidence type="ECO:0000313" key="5">
    <source>
        <dbReference type="EMBL" id="CAG7835399.1"/>
    </source>
</evidence>
<evidence type="ECO:0000256" key="3">
    <source>
        <dbReference type="SAM" id="MobiDB-lite"/>
    </source>
</evidence>
<sequence>MSKKATVGPIQSTAGAVPVRNEKGKVSMQKVKVHRYVSGKRPDYAPRSSSEDESEDEEFVVPHRLKQDEEEEEVVRDQEEEEEYSAMARLDPRLRRLQMTSEARARRVEKPEVLEDDESEEEERPGRRRDSDSEDEDELMDDAEIEKRRAYIRQRALEKQEDELLVKEDEKDSGSEDSESEYEEYTDSEEEARPRLKPVFVFKHERVTIKEKEVLDSKEKQVEESTKQRKEERRKETLKVIEEDIQNDKTAVKGDTNLAERQKLEDVNTDDENEEAEYEAWKIRELKRVKRDREEREALEREKMEIERLHTLTEEERRLEMKMKPKHIINKAAKGKYKFLQKYYHRGVFYLDREEDVLKRDYSSPTLEDHFDKTILPKVMQVKNFGRSGRTKYTHLVDQDTTNFESPWVAETTQNLKFYASQAAGVRQTFDKPSTKKRKMDAE</sequence>
<keyword evidence="6" id="KW-1185">Reference proteome</keyword>
<protein>
    <recommendedName>
        <fullName evidence="4">Micro-fibrillar-associated protein 1 C-terminal domain-containing protein</fullName>
    </recommendedName>
</protein>
<dbReference type="InterPro" id="IPR033194">
    <property type="entry name" value="MFAP1"/>
</dbReference>
<feature type="compositionally biased region" description="Acidic residues" evidence="3">
    <location>
        <begin position="68"/>
        <end position="84"/>
    </location>
</feature>
<organism evidence="5 6">
    <name type="scientific">Allacma fusca</name>
    <dbReference type="NCBI Taxonomy" id="39272"/>
    <lineage>
        <taxon>Eukaryota</taxon>
        <taxon>Metazoa</taxon>
        <taxon>Ecdysozoa</taxon>
        <taxon>Arthropoda</taxon>
        <taxon>Hexapoda</taxon>
        <taxon>Collembola</taxon>
        <taxon>Symphypleona</taxon>
        <taxon>Sminthuridae</taxon>
        <taxon>Allacma</taxon>
    </lineage>
</organism>
<feature type="region of interest" description="Disordered" evidence="3">
    <location>
        <begin position="1"/>
        <end position="146"/>
    </location>
</feature>
<dbReference type="Pfam" id="PF06991">
    <property type="entry name" value="MFAP1"/>
    <property type="match status" value="1"/>
</dbReference>
<evidence type="ECO:0000256" key="1">
    <source>
        <dbReference type="ARBA" id="ARBA00008155"/>
    </source>
</evidence>
<dbReference type="InterPro" id="IPR009730">
    <property type="entry name" value="MFAP1_C"/>
</dbReference>
<feature type="compositionally biased region" description="Basic and acidic residues" evidence="3">
    <location>
        <begin position="251"/>
        <end position="266"/>
    </location>
</feature>
<feature type="region of interest" description="Disordered" evidence="3">
    <location>
        <begin position="213"/>
        <end position="235"/>
    </location>
</feature>
<dbReference type="OrthoDB" id="1111734at2759"/>
<evidence type="ECO:0000313" key="6">
    <source>
        <dbReference type="Proteomes" id="UP000708208"/>
    </source>
</evidence>
<accession>A0A8J2LNA8</accession>